<keyword evidence="4" id="KW-0963">Cytoplasm</keyword>
<dbReference type="InterPro" id="IPR034325">
    <property type="entry name" value="S-100_dom"/>
</dbReference>
<feature type="compositionally biased region" description="Polar residues" evidence="8">
    <location>
        <begin position="102"/>
        <end position="112"/>
    </location>
</feature>
<feature type="compositionally biased region" description="Polar residues" evidence="8">
    <location>
        <begin position="83"/>
        <end position="93"/>
    </location>
</feature>
<accession>A0A8C9FED1</accession>
<dbReference type="Proteomes" id="UP000694428">
    <property type="component" value="Unplaced"/>
</dbReference>
<evidence type="ECO:0000256" key="1">
    <source>
        <dbReference type="ARBA" id="ARBA00004123"/>
    </source>
</evidence>
<feature type="region of interest" description="Disordered" evidence="8">
    <location>
        <begin position="59"/>
        <end position="112"/>
    </location>
</feature>
<evidence type="ECO:0000313" key="10">
    <source>
        <dbReference type="Ensembl" id="ENSPSTP00000013782.1"/>
    </source>
</evidence>
<dbReference type="CDD" id="cd00213">
    <property type="entry name" value="S-100"/>
    <property type="match status" value="1"/>
</dbReference>
<keyword evidence="7" id="KW-0539">Nucleus</keyword>
<protein>
    <recommendedName>
        <fullName evidence="9">S100/CaBP-9k-type calcium binding subdomain domain-containing protein</fullName>
    </recommendedName>
</protein>
<evidence type="ECO:0000313" key="11">
    <source>
        <dbReference type="Proteomes" id="UP000694428"/>
    </source>
</evidence>
<sequence>MACPLEQALAVMVSTFHKYSGKEGDKFKLSKAELKELLTRELPDTPRRLLPIRPACAPLCPPSQPPAAPTAPWLRAEAAGTVPNESAQPQPWSVQRPGMGGTQSSPSPLGLH</sequence>
<dbReference type="Ensembl" id="ENSPSTT00000014456.1">
    <property type="protein sequence ID" value="ENSPSTP00000013782.1"/>
    <property type="gene ID" value="ENSPSTG00000009739.1"/>
</dbReference>
<dbReference type="GO" id="GO:0005576">
    <property type="term" value="C:extracellular region"/>
    <property type="evidence" value="ECO:0007669"/>
    <property type="project" value="UniProtKB-SubCell"/>
</dbReference>
<reference evidence="10" key="1">
    <citation type="submission" date="2025-08" db="UniProtKB">
        <authorList>
            <consortium name="Ensembl"/>
        </authorList>
    </citation>
    <scope>IDENTIFICATION</scope>
</reference>
<dbReference type="Gene3D" id="1.10.238.10">
    <property type="entry name" value="EF-hand"/>
    <property type="match status" value="1"/>
</dbReference>
<dbReference type="SMART" id="SM01394">
    <property type="entry name" value="S_100"/>
    <property type="match status" value="1"/>
</dbReference>
<evidence type="ECO:0000256" key="8">
    <source>
        <dbReference type="SAM" id="MobiDB-lite"/>
    </source>
</evidence>
<dbReference type="PANTHER" id="PTHR11639">
    <property type="entry name" value="S100 CALCIUM-BINDING PROTEIN"/>
    <property type="match status" value="1"/>
</dbReference>
<reference evidence="10" key="2">
    <citation type="submission" date="2025-09" db="UniProtKB">
        <authorList>
            <consortium name="Ensembl"/>
        </authorList>
    </citation>
    <scope>IDENTIFICATION</scope>
</reference>
<dbReference type="InterPro" id="IPR013787">
    <property type="entry name" value="S100_Ca-bd_sub"/>
</dbReference>
<name>A0A8C9FED1_PAVCR</name>
<dbReference type="GO" id="GO:0046914">
    <property type="term" value="F:transition metal ion binding"/>
    <property type="evidence" value="ECO:0007669"/>
    <property type="project" value="InterPro"/>
</dbReference>
<organism evidence="10 11">
    <name type="scientific">Pavo cristatus</name>
    <name type="common">Indian peafowl</name>
    <name type="synonym">Blue peafowl</name>
    <dbReference type="NCBI Taxonomy" id="9049"/>
    <lineage>
        <taxon>Eukaryota</taxon>
        <taxon>Metazoa</taxon>
        <taxon>Chordata</taxon>
        <taxon>Craniata</taxon>
        <taxon>Vertebrata</taxon>
        <taxon>Euteleostomi</taxon>
        <taxon>Archelosauria</taxon>
        <taxon>Archosauria</taxon>
        <taxon>Dinosauria</taxon>
        <taxon>Saurischia</taxon>
        <taxon>Theropoda</taxon>
        <taxon>Coelurosauria</taxon>
        <taxon>Aves</taxon>
        <taxon>Neognathae</taxon>
        <taxon>Galloanserae</taxon>
        <taxon>Galliformes</taxon>
        <taxon>Phasianidae</taxon>
        <taxon>Phasianinae</taxon>
        <taxon>Pavo</taxon>
    </lineage>
</organism>
<dbReference type="AlphaFoldDB" id="A0A8C9FED1"/>
<evidence type="ECO:0000256" key="2">
    <source>
        <dbReference type="ARBA" id="ARBA00004496"/>
    </source>
</evidence>
<dbReference type="GO" id="GO:0005509">
    <property type="term" value="F:calcium ion binding"/>
    <property type="evidence" value="ECO:0007669"/>
    <property type="project" value="TreeGrafter"/>
</dbReference>
<evidence type="ECO:0000256" key="4">
    <source>
        <dbReference type="ARBA" id="ARBA00022490"/>
    </source>
</evidence>
<dbReference type="GO" id="GO:0005634">
    <property type="term" value="C:nucleus"/>
    <property type="evidence" value="ECO:0007669"/>
    <property type="project" value="UniProtKB-SubCell"/>
</dbReference>
<keyword evidence="11" id="KW-1185">Reference proteome</keyword>
<dbReference type="GO" id="GO:0005737">
    <property type="term" value="C:cytoplasm"/>
    <property type="evidence" value="ECO:0007669"/>
    <property type="project" value="UniProtKB-SubCell"/>
</dbReference>
<evidence type="ECO:0000259" key="9">
    <source>
        <dbReference type="SMART" id="SM01394"/>
    </source>
</evidence>
<proteinExistence type="predicted"/>
<feature type="compositionally biased region" description="Pro residues" evidence="8">
    <location>
        <begin position="59"/>
        <end position="69"/>
    </location>
</feature>
<keyword evidence="5" id="KW-0964">Secreted</keyword>
<evidence type="ECO:0000256" key="5">
    <source>
        <dbReference type="ARBA" id="ARBA00022525"/>
    </source>
</evidence>
<dbReference type="InterPro" id="IPR011992">
    <property type="entry name" value="EF-hand-dom_pair"/>
</dbReference>
<evidence type="ECO:0000256" key="7">
    <source>
        <dbReference type="ARBA" id="ARBA00023242"/>
    </source>
</evidence>
<dbReference type="PANTHER" id="PTHR11639:SF51">
    <property type="entry name" value="PROTEIN S100-A4"/>
    <property type="match status" value="1"/>
</dbReference>
<dbReference type="SUPFAM" id="SSF47473">
    <property type="entry name" value="EF-hand"/>
    <property type="match status" value="1"/>
</dbReference>
<comment type="subcellular location">
    <subcellularLocation>
        <location evidence="2">Cytoplasm</location>
    </subcellularLocation>
    <subcellularLocation>
        <location evidence="1">Nucleus</location>
    </subcellularLocation>
    <subcellularLocation>
        <location evidence="3">Secreted</location>
    </subcellularLocation>
</comment>
<evidence type="ECO:0000256" key="3">
    <source>
        <dbReference type="ARBA" id="ARBA00004613"/>
    </source>
</evidence>
<dbReference type="Pfam" id="PF01023">
    <property type="entry name" value="S_100"/>
    <property type="match status" value="1"/>
</dbReference>
<evidence type="ECO:0000256" key="6">
    <source>
        <dbReference type="ARBA" id="ARBA00022990"/>
    </source>
</evidence>
<feature type="domain" description="S100/CaBP-9k-type calcium binding subdomain" evidence="9">
    <location>
        <begin position="5"/>
        <end position="47"/>
    </location>
</feature>
<dbReference type="GO" id="GO:0048306">
    <property type="term" value="F:calcium-dependent protein binding"/>
    <property type="evidence" value="ECO:0007669"/>
    <property type="project" value="TreeGrafter"/>
</dbReference>
<keyword evidence="6" id="KW-0007">Acetylation</keyword>